<organism evidence="4 5">
    <name type="scientific">Phaedon cochleariae</name>
    <name type="common">Mustard beetle</name>
    <dbReference type="NCBI Taxonomy" id="80249"/>
    <lineage>
        <taxon>Eukaryota</taxon>
        <taxon>Metazoa</taxon>
        <taxon>Ecdysozoa</taxon>
        <taxon>Arthropoda</taxon>
        <taxon>Hexapoda</taxon>
        <taxon>Insecta</taxon>
        <taxon>Pterygota</taxon>
        <taxon>Neoptera</taxon>
        <taxon>Endopterygota</taxon>
        <taxon>Coleoptera</taxon>
        <taxon>Polyphaga</taxon>
        <taxon>Cucujiformia</taxon>
        <taxon>Chrysomeloidea</taxon>
        <taxon>Chrysomelidae</taxon>
        <taxon>Chrysomelinae</taxon>
        <taxon>Chrysomelini</taxon>
        <taxon>Phaedon</taxon>
    </lineage>
</organism>
<sequence length="488" mass="54862">MDANENSHPQSSQSNNNPQLKSYSNAVTQQAPKFPTKEQAIIFNSIDGIKLQEYLLQLGAIVQPRNIIFSSRISNNRICIYLSSKNVVEEFLANHGKITINEETIKARRLITPSDRLVMSNVSPTIPHDILFSELQALGLTLISPITFLRIGTTNPEYSHILSFRRQVYFTPSDNCEIPESLEISHDGVTYRIFLTRDNQVCYKCKLSGHIASRCPTQLPESNRITTQDQGPRNGDIIASQPPSPPQEQEPDRHSIAVDSHMETAELSASCNKRNISEILTPTPEENQEPDLSNVTFNVPSKVTHPKKYKPEKTIGTLDPDIMLSLKDTIDKHTPPYILTMEQLKDFLENAYGSKDVLSIAKGYTTKTPALIEMLLDLHSHIKDKNLKTRCTKLRKKLERQGFARDKRSFLRSVSSNSADSNQEMFFMGEPRLCDIAPDLVASSRSNSLKERKEHQGDVAGYMPLATSEEQADCQSEDEVFVGDDSAR</sequence>
<evidence type="ECO:0000256" key="2">
    <source>
        <dbReference type="SAM" id="MobiDB-lite"/>
    </source>
</evidence>
<protein>
    <recommendedName>
        <fullName evidence="3">CCHC-type domain-containing protein</fullName>
    </recommendedName>
</protein>
<dbReference type="EMBL" id="OU896723">
    <property type="protein sequence ID" value="CAG9818092.1"/>
    <property type="molecule type" value="Genomic_DNA"/>
</dbReference>
<accession>A0A9N9SDR2</accession>
<dbReference type="GO" id="GO:0008270">
    <property type="term" value="F:zinc ion binding"/>
    <property type="evidence" value="ECO:0007669"/>
    <property type="project" value="UniProtKB-KW"/>
</dbReference>
<dbReference type="AlphaFoldDB" id="A0A9N9SDR2"/>
<feature type="compositionally biased region" description="Acidic residues" evidence="2">
    <location>
        <begin position="470"/>
        <end position="482"/>
    </location>
</feature>
<feature type="region of interest" description="Disordered" evidence="2">
    <location>
        <begin position="1"/>
        <end position="20"/>
    </location>
</feature>
<dbReference type="InterPro" id="IPR036875">
    <property type="entry name" value="Znf_CCHC_sf"/>
</dbReference>
<dbReference type="GO" id="GO:0003676">
    <property type="term" value="F:nucleic acid binding"/>
    <property type="evidence" value="ECO:0007669"/>
    <property type="project" value="InterPro"/>
</dbReference>
<keyword evidence="5" id="KW-1185">Reference proteome</keyword>
<keyword evidence="1" id="KW-0862">Zinc</keyword>
<evidence type="ECO:0000259" key="3">
    <source>
        <dbReference type="PROSITE" id="PS50158"/>
    </source>
</evidence>
<reference evidence="4" key="2">
    <citation type="submission" date="2022-10" db="EMBL/GenBank/DDBJ databases">
        <authorList>
            <consortium name="ENA_rothamsted_submissions"/>
            <consortium name="culmorum"/>
            <person name="King R."/>
        </authorList>
    </citation>
    <scope>NUCLEOTIDE SEQUENCE</scope>
</reference>
<feature type="domain" description="CCHC-type" evidence="3">
    <location>
        <begin position="202"/>
        <end position="216"/>
    </location>
</feature>
<dbReference type="OrthoDB" id="6780450at2759"/>
<keyword evidence="1" id="KW-0863">Zinc-finger</keyword>
<feature type="compositionally biased region" description="Low complexity" evidence="2">
    <location>
        <begin position="1"/>
        <end position="19"/>
    </location>
</feature>
<feature type="compositionally biased region" description="Polar residues" evidence="2">
    <location>
        <begin position="290"/>
        <end position="301"/>
    </location>
</feature>
<name>A0A9N9SDR2_PHACE</name>
<dbReference type="SMART" id="SM00343">
    <property type="entry name" value="ZnF_C2HC"/>
    <property type="match status" value="1"/>
</dbReference>
<feature type="compositionally biased region" description="Polar residues" evidence="2">
    <location>
        <begin position="217"/>
        <end position="231"/>
    </location>
</feature>
<dbReference type="PROSITE" id="PS50158">
    <property type="entry name" value="ZF_CCHC"/>
    <property type="match status" value="1"/>
</dbReference>
<feature type="region of interest" description="Disordered" evidence="2">
    <location>
        <begin position="468"/>
        <end position="488"/>
    </location>
</feature>
<evidence type="ECO:0000313" key="4">
    <source>
        <dbReference type="EMBL" id="CAG9818092.1"/>
    </source>
</evidence>
<evidence type="ECO:0000256" key="1">
    <source>
        <dbReference type="PROSITE-ProRule" id="PRU00047"/>
    </source>
</evidence>
<proteinExistence type="predicted"/>
<dbReference type="InterPro" id="IPR001878">
    <property type="entry name" value="Znf_CCHC"/>
</dbReference>
<reference evidence="4" key="1">
    <citation type="submission" date="2022-01" db="EMBL/GenBank/DDBJ databases">
        <authorList>
            <person name="King R."/>
        </authorList>
    </citation>
    <scope>NUCLEOTIDE SEQUENCE</scope>
</reference>
<feature type="region of interest" description="Disordered" evidence="2">
    <location>
        <begin position="217"/>
        <end position="254"/>
    </location>
</feature>
<dbReference type="SUPFAM" id="SSF57756">
    <property type="entry name" value="Retrovirus zinc finger-like domains"/>
    <property type="match status" value="1"/>
</dbReference>
<dbReference type="Proteomes" id="UP001153737">
    <property type="component" value="Chromosome 17"/>
</dbReference>
<evidence type="ECO:0000313" key="5">
    <source>
        <dbReference type="Proteomes" id="UP001153737"/>
    </source>
</evidence>
<keyword evidence="1" id="KW-0479">Metal-binding</keyword>
<feature type="region of interest" description="Disordered" evidence="2">
    <location>
        <begin position="281"/>
        <end position="311"/>
    </location>
</feature>
<gene>
    <name evidence="4" type="ORF">PHAECO_LOCUS5534</name>
</gene>